<evidence type="ECO:0000259" key="5">
    <source>
        <dbReference type="PROSITE" id="PS51078"/>
    </source>
</evidence>
<dbReference type="InterPro" id="IPR014757">
    <property type="entry name" value="Tscrpt_reg_IclR_C"/>
</dbReference>
<evidence type="ECO:0000259" key="4">
    <source>
        <dbReference type="PROSITE" id="PS51077"/>
    </source>
</evidence>
<dbReference type="CDD" id="cd00090">
    <property type="entry name" value="HTH_ARSR"/>
    <property type="match status" value="1"/>
</dbReference>
<protein>
    <submittedName>
        <fullName evidence="6">IclR family transcriptional regulator</fullName>
    </submittedName>
</protein>
<reference evidence="6 7" key="1">
    <citation type="submission" date="2021-06" db="EMBL/GenBank/DDBJ databases">
        <title>Halomicroarcula sp. a new haloarchaeum isolated from saline soil.</title>
        <authorList>
            <person name="Duran-Viseras A."/>
            <person name="Sanchez-Porro C."/>
            <person name="Ventosa A."/>
        </authorList>
    </citation>
    <scope>NUCLEOTIDE SEQUENCE [LARGE SCALE GENOMIC DNA]</scope>
    <source>
        <strain evidence="6 7">F13</strain>
    </source>
</reference>
<keyword evidence="3" id="KW-0804">Transcription</keyword>
<dbReference type="InterPro" id="IPR036390">
    <property type="entry name" value="WH_DNA-bd_sf"/>
</dbReference>
<keyword evidence="1" id="KW-0805">Transcription regulation</keyword>
<dbReference type="SUPFAM" id="SSF46785">
    <property type="entry name" value="Winged helix' DNA-binding domain"/>
    <property type="match status" value="1"/>
</dbReference>
<comment type="caution">
    <text evidence="6">The sequence shown here is derived from an EMBL/GenBank/DDBJ whole genome shotgun (WGS) entry which is preliminary data.</text>
</comment>
<dbReference type="Proteomes" id="UP001430377">
    <property type="component" value="Unassembled WGS sequence"/>
</dbReference>
<dbReference type="AlphaFoldDB" id="A0AAW4PW74"/>
<dbReference type="EMBL" id="RKLR01000012">
    <property type="protein sequence ID" value="MBX0325293.1"/>
    <property type="molecule type" value="Genomic_DNA"/>
</dbReference>
<feature type="domain" description="IclR-ED" evidence="5">
    <location>
        <begin position="69"/>
        <end position="253"/>
    </location>
</feature>
<accession>A0AAW4PW74</accession>
<evidence type="ECO:0000313" key="6">
    <source>
        <dbReference type="EMBL" id="MBX0325293.1"/>
    </source>
</evidence>
<dbReference type="Pfam" id="PF01614">
    <property type="entry name" value="IclR_C"/>
    <property type="match status" value="1"/>
</dbReference>
<dbReference type="PANTHER" id="PTHR30136:SF35">
    <property type="entry name" value="HTH-TYPE TRANSCRIPTIONAL REGULATOR RV1719"/>
    <property type="match status" value="1"/>
</dbReference>
<proteinExistence type="predicted"/>
<dbReference type="SMART" id="SM00346">
    <property type="entry name" value="HTH_ICLR"/>
    <property type="match status" value="1"/>
</dbReference>
<dbReference type="InterPro" id="IPR029016">
    <property type="entry name" value="GAF-like_dom_sf"/>
</dbReference>
<evidence type="ECO:0000256" key="1">
    <source>
        <dbReference type="ARBA" id="ARBA00023015"/>
    </source>
</evidence>
<organism evidence="6 7">
    <name type="scientific">Haloarcula rubra</name>
    <dbReference type="NCBI Taxonomy" id="2487747"/>
    <lineage>
        <taxon>Archaea</taxon>
        <taxon>Methanobacteriati</taxon>
        <taxon>Methanobacteriota</taxon>
        <taxon>Stenosarchaea group</taxon>
        <taxon>Halobacteria</taxon>
        <taxon>Halobacteriales</taxon>
        <taxon>Haloarculaceae</taxon>
        <taxon>Haloarcula</taxon>
    </lineage>
</organism>
<dbReference type="Gene3D" id="3.30.450.40">
    <property type="match status" value="1"/>
</dbReference>
<keyword evidence="7" id="KW-1185">Reference proteome</keyword>
<dbReference type="GO" id="GO:0003677">
    <property type="term" value="F:DNA binding"/>
    <property type="evidence" value="ECO:0007669"/>
    <property type="project" value="UniProtKB-KW"/>
</dbReference>
<sequence length="254" mass="27910">MPTNTPRKIEAVRKTCRIIDILQTRGEAGITEISEEMDFSKSAVHGHLATLADEGLVVKDGHSYYLSLQFVDIAESIKERIAKREIVREQVRTLAEETGEVVHFGAEENGQVVYLSKSKGDSAVETASKVGKRMPMHSTSLGKAILAELPSEDAERIIDQHELTARTEHTLTDPDELLAELGETRERGYSIDDEENIPGVRCIGMAVSDPEAGVFGALSISAPSQRMTEDRIENELSEKIAQAANVIEVNSMYS</sequence>
<gene>
    <name evidence="6" type="ORF">EGH21_19900</name>
</gene>
<dbReference type="InterPro" id="IPR011991">
    <property type="entry name" value="ArsR-like_HTH"/>
</dbReference>
<name>A0AAW4PW74_9EURY</name>
<dbReference type="InterPro" id="IPR050707">
    <property type="entry name" value="HTH_MetabolicPath_Reg"/>
</dbReference>
<dbReference type="PROSITE" id="PS51078">
    <property type="entry name" value="ICLR_ED"/>
    <property type="match status" value="1"/>
</dbReference>
<keyword evidence="2" id="KW-0238">DNA-binding</keyword>
<dbReference type="SUPFAM" id="SSF55781">
    <property type="entry name" value="GAF domain-like"/>
    <property type="match status" value="1"/>
</dbReference>
<evidence type="ECO:0000313" key="7">
    <source>
        <dbReference type="Proteomes" id="UP001430377"/>
    </source>
</evidence>
<evidence type="ECO:0000256" key="2">
    <source>
        <dbReference type="ARBA" id="ARBA00023125"/>
    </source>
</evidence>
<dbReference type="InterPro" id="IPR036388">
    <property type="entry name" value="WH-like_DNA-bd_sf"/>
</dbReference>
<dbReference type="GO" id="GO:0003700">
    <property type="term" value="F:DNA-binding transcription factor activity"/>
    <property type="evidence" value="ECO:0007669"/>
    <property type="project" value="TreeGrafter"/>
</dbReference>
<dbReference type="Pfam" id="PF09339">
    <property type="entry name" value="HTH_IclR"/>
    <property type="match status" value="1"/>
</dbReference>
<dbReference type="PROSITE" id="PS51077">
    <property type="entry name" value="HTH_ICLR"/>
    <property type="match status" value="1"/>
</dbReference>
<evidence type="ECO:0000256" key="3">
    <source>
        <dbReference type="ARBA" id="ARBA00023163"/>
    </source>
</evidence>
<dbReference type="GO" id="GO:0045892">
    <property type="term" value="P:negative regulation of DNA-templated transcription"/>
    <property type="evidence" value="ECO:0007669"/>
    <property type="project" value="TreeGrafter"/>
</dbReference>
<dbReference type="InterPro" id="IPR005471">
    <property type="entry name" value="Tscrpt_reg_IclR_N"/>
</dbReference>
<feature type="domain" description="HTH iclR-type" evidence="4">
    <location>
        <begin position="9"/>
        <end position="68"/>
    </location>
</feature>
<dbReference type="Gene3D" id="1.10.10.10">
    <property type="entry name" value="Winged helix-like DNA-binding domain superfamily/Winged helix DNA-binding domain"/>
    <property type="match status" value="1"/>
</dbReference>
<dbReference type="PANTHER" id="PTHR30136">
    <property type="entry name" value="HELIX-TURN-HELIX TRANSCRIPTIONAL REGULATOR, ICLR FAMILY"/>
    <property type="match status" value="1"/>
</dbReference>
<dbReference type="RefSeq" id="WP_220620157.1">
    <property type="nucleotide sequence ID" value="NZ_RKLR01000012.1"/>
</dbReference>